<feature type="domain" description="VWFD" evidence="8">
    <location>
        <begin position="303"/>
        <end position="488"/>
    </location>
</feature>
<reference evidence="10" key="1">
    <citation type="submission" date="2025-08" db="UniProtKB">
        <authorList>
            <consortium name="RefSeq"/>
        </authorList>
    </citation>
    <scope>IDENTIFICATION</scope>
</reference>
<dbReference type="FunFam" id="2.10.25.10:FF:000236">
    <property type="entry name" value="BMP-binding endothelial regulator protein-like"/>
    <property type="match status" value="1"/>
</dbReference>
<dbReference type="PROSITE" id="PS01208">
    <property type="entry name" value="VWFC_1"/>
    <property type="match status" value="1"/>
</dbReference>
<evidence type="ECO:0000256" key="6">
    <source>
        <dbReference type="SAM" id="SignalP"/>
    </source>
</evidence>
<dbReference type="KEGG" id="gacu:117560653"/>
<evidence type="ECO:0000259" key="8">
    <source>
        <dbReference type="PROSITE" id="PS51233"/>
    </source>
</evidence>
<keyword evidence="9" id="KW-1185">Reference proteome</keyword>
<dbReference type="OrthoDB" id="6019304at2759"/>
<dbReference type="SMART" id="SM00216">
    <property type="entry name" value="VWD"/>
    <property type="match status" value="1"/>
</dbReference>
<comment type="subcellular location">
    <subcellularLocation>
        <location evidence="1">Secreted</location>
    </subcellularLocation>
</comment>
<dbReference type="InterPro" id="IPR001007">
    <property type="entry name" value="VWF_dom"/>
</dbReference>
<feature type="chain" id="PRO_5028147383" evidence="6">
    <location>
        <begin position="33"/>
        <end position="640"/>
    </location>
</feature>
<dbReference type="InterPro" id="IPR052424">
    <property type="entry name" value="Kielin_Chordin-BMP_Reg"/>
</dbReference>
<dbReference type="Pfam" id="PF01826">
    <property type="entry name" value="TIL"/>
    <property type="match status" value="1"/>
</dbReference>
<dbReference type="Gene3D" id="6.20.200.20">
    <property type="match status" value="1"/>
</dbReference>
<dbReference type="InterPro" id="IPR014853">
    <property type="entry name" value="VWF/SSPO/ZAN-like_Cys-rich_dom"/>
</dbReference>
<name>A0A6P8W7A7_GYMAC</name>
<evidence type="ECO:0000313" key="9">
    <source>
        <dbReference type="Proteomes" id="UP000515161"/>
    </source>
</evidence>
<feature type="domain" description="VWFC" evidence="7">
    <location>
        <begin position="97"/>
        <end position="168"/>
    </location>
</feature>
<evidence type="ECO:0000256" key="5">
    <source>
        <dbReference type="ARBA" id="ARBA00023157"/>
    </source>
</evidence>
<dbReference type="AlphaFoldDB" id="A0A6P8W7A7"/>
<feature type="signal peptide" evidence="6">
    <location>
        <begin position="1"/>
        <end position="32"/>
    </location>
</feature>
<proteinExistence type="predicted"/>
<keyword evidence="2" id="KW-0964">Secreted</keyword>
<feature type="domain" description="VWFC" evidence="7">
    <location>
        <begin position="240"/>
        <end position="299"/>
    </location>
</feature>
<dbReference type="Gene3D" id="2.10.25.10">
    <property type="entry name" value="Laminin"/>
    <property type="match status" value="1"/>
</dbReference>
<dbReference type="Proteomes" id="UP000515161">
    <property type="component" value="Unplaced"/>
</dbReference>
<evidence type="ECO:0000313" key="10">
    <source>
        <dbReference type="RefSeq" id="XP_034093480.1"/>
    </source>
</evidence>
<keyword evidence="4" id="KW-0677">Repeat</keyword>
<dbReference type="FunFam" id="2.10.70.10:FF:000034">
    <property type="entry name" value="BMP-binding endothelial regulator protein"/>
    <property type="match status" value="1"/>
</dbReference>
<dbReference type="SUPFAM" id="SSF57567">
    <property type="entry name" value="Serine protease inhibitors"/>
    <property type="match status" value="1"/>
</dbReference>
<accession>A0A6P8W7A7</accession>
<dbReference type="InterPro" id="IPR036084">
    <property type="entry name" value="Ser_inhib-like_sf"/>
</dbReference>
<evidence type="ECO:0000256" key="1">
    <source>
        <dbReference type="ARBA" id="ARBA00004613"/>
    </source>
</evidence>
<dbReference type="Pfam" id="PF00094">
    <property type="entry name" value="VWD"/>
    <property type="match status" value="1"/>
</dbReference>
<protein>
    <submittedName>
        <fullName evidence="10">LOW QUALITY PROTEIN: BMP-binding endothelial regulator protein</fullName>
    </submittedName>
</protein>
<dbReference type="PANTHER" id="PTHR46698:SF4">
    <property type="entry name" value="CROSSVEINLESS 2"/>
    <property type="match status" value="1"/>
</dbReference>
<dbReference type="GeneID" id="117560653"/>
<evidence type="ECO:0000256" key="3">
    <source>
        <dbReference type="ARBA" id="ARBA00022729"/>
    </source>
</evidence>
<dbReference type="SUPFAM" id="SSF57603">
    <property type="entry name" value="FnI-like domain"/>
    <property type="match status" value="4"/>
</dbReference>
<evidence type="ECO:0000256" key="4">
    <source>
        <dbReference type="ARBA" id="ARBA00022737"/>
    </source>
</evidence>
<sequence length="640" mass="70607">MLLRCRIPPSWSTCRLFFCFVLLLQTPRSSSPLITGTEASCENEGEVLHIPNITDNPCITCVCLEGKADCKQEKCPLVSEDCALVVKQTGACCERCKGCMLDGRTYNSSVSWTTSTKPCINRRCQVCVCVCVCVCGGRTLCMREVCPVLSCPAHLSHTPPGQCCPRCLGQRKVFDLYSGSCLFHSEVFENGTSFSHDNCTTCTCKDSTVVCNKQCSRPGSCQGDHCCDECLSYVKVEEVKYCRVRNKIYREGDMWSSVNCTLCACVKGNIECRPKQCVPISSCPSNKILNRTGCCPVCTEKPGVCTVFGDPHYNTFDGRTFNFQGTCQYVLTRDCGSAPSGGAGNSVSGTDSSFMVLVKNDARRTRSFSWTQSVEIRLGGLVLGLHQHLTVRKNGSRIALPYHGPGVHIDLDGYLLKLTTIAGLEITWDGDSFVEVVAAPHLRGRLCGLCGNYNGHKRDDTMGGDGQFKFDVDEFAESWRMEGNEVCSQQPPPRRPASFLCPGSVKVKFRAHRECQKIKLWEFQKCHRVIDFAPFYRSCVTDMCECPVHKNCYCESFMAYSRACEREGAPVVWRADTSCMATQCKHGAVYDTCGPGCTKTCDNWNEIGPCHKPCVAGCHCPANLVLFQGRCIKPTSCPGR</sequence>
<dbReference type="Pfam" id="PF00093">
    <property type="entry name" value="VWC"/>
    <property type="match status" value="1"/>
</dbReference>
<dbReference type="InterPro" id="IPR001846">
    <property type="entry name" value="VWF_type-D"/>
</dbReference>
<dbReference type="RefSeq" id="XP_034093480.1">
    <property type="nucleotide sequence ID" value="XM_034237589.1"/>
</dbReference>
<dbReference type="Pfam" id="PF08742">
    <property type="entry name" value="C8"/>
    <property type="match status" value="1"/>
</dbReference>
<keyword evidence="3 6" id="KW-0732">Signal</keyword>
<dbReference type="SMART" id="SM00832">
    <property type="entry name" value="C8"/>
    <property type="match status" value="1"/>
</dbReference>
<dbReference type="InterPro" id="IPR002919">
    <property type="entry name" value="TIL_dom"/>
</dbReference>
<dbReference type="CDD" id="cd19941">
    <property type="entry name" value="TIL"/>
    <property type="match status" value="1"/>
</dbReference>
<gene>
    <name evidence="10" type="primary">bmper</name>
</gene>
<dbReference type="PROSITE" id="PS50184">
    <property type="entry name" value="VWFC_2"/>
    <property type="match status" value="2"/>
</dbReference>
<dbReference type="InParanoid" id="A0A6P8W7A7"/>
<evidence type="ECO:0000256" key="2">
    <source>
        <dbReference type="ARBA" id="ARBA00022525"/>
    </source>
</evidence>
<organism evidence="9 10">
    <name type="scientific">Gymnodraco acuticeps</name>
    <name type="common">Antarctic dragonfish</name>
    <dbReference type="NCBI Taxonomy" id="8218"/>
    <lineage>
        <taxon>Eukaryota</taxon>
        <taxon>Metazoa</taxon>
        <taxon>Chordata</taxon>
        <taxon>Craniata</taxon>
        <taxon>Vertebrata</taxon>
        <taxon>Euteleostomi</taxon>
        <taxon>Actinopterygii</taxon>
        <taxon>Neopterygii</taxon>
        <taxon>Teleostei</taxon>
        <taxon>Neoteleostei</taxon>
        <taxon>Acanthomorphata</taxon>
        <taxon>Eupercaria</taxon>
        <taxon>Perciformes</taxon>
        <taxon>Notothenioidei</taxon>
        <taxon>Bathydraconidae</taxon>
        <taxon>Gymnodraco</taxon>
    </lineage>
</organism>
<keyword evidence="5" id="KW-1015">Disulfide bond</keyword>
<dbReference type="GO" id="GO:0005576">
    <property type="term" value="C:extracellular region"/>
    <property type="evidence" value="ECO:0007669"/>
    <property type="project" value="UniProtKB-SubCell"/>
</dbReference>
<dbReference type="SMART" id="SM00214">
    <property type="entry name" value="VWC"/>
    <property type="match status" value="4"/>
</dbReference>
<dbReference type="Gene3D" id="2.10.70.10">
    <property type="entry name" value="Complement Module, domain 1"/>
    <property type="match status" value="2"/>
</dbReference>
<dbReference type="PANTHER" id="PTHR46698">
    <property type="entry name" value="CROSSVEINLESS 2"/>
    <property type="match status" value="1"/>
</dbReference>
<dbReference type="CTD" id="168667"/>
<evidence type="ECO:0000259" key="7">
    <source>
        <dbReference type="PROSITE" id="PS50184"/>
    </source>
</evidence>
<dbReference type="PROSITE" id="PS51233">
    <property type="entry name" value="VWFD"/>
    <property type="match status" value="1"/>
</dbReference>